<dbReference type="InterPro" id="IPR021474">
    <property type="entry name" value="DUF3127"/>
</dbReference>
<evidence type="ECO:0000313" key="3">
    <source>
        <dbReference type="Proteomes" id="UP000239590"/>
    </source>
</evidence>
<reference evidence="3" key="1">
    <citation type="submission" date="2018-02" db="EMBL/GenBank/DDBJ databases">
        <title>Genome sequencing of Solimonas sp. HR-BB.</title>
        <authorList>
            <person name="Lee Y."/>
            <person name="Jeon C.O."/>
        </authorList>
    </citation>
    <scope>NUCLEOTIDE SEQUENCE [LARGE SCALE GENOMIC DNA]</scope>
    <source>
        <strain evidence="3">HR-U</strain>
    </source>
</reference>
<dbReference type="EMBL" id="PTRA01000001">
    <property type="protein sequence ID" value="PQA59819.1"/>
    <property type="molecule type" value="Genomic_DNA"/>
</dbReference>
<accession>A0A2S7IQ78</accession>
<comment type="caution">
    <text evidence="2">The sequence shown here is derived from an EMBL/GenBank/DDBJ whole genome shotgun (WGS) entry which is preliminary data.</text>
</comment>
<keyword evidence="3" id="KW-1185">Reference proteome</keyword>
<dbReference type="RefSeq" id="WP_094808997.1">
    <property type="nucleotide sequence ID" value="NZ_PTRA01000001.1"/>
</dbReference>
<evidence type="ECO:0000313" key="2">
    <source>
        <dbReference type="EMBL" id="PQA59819.1"/>
    </source>
</evidence>
<dbReference type="Pfam" id="PF11325">
    <property type="entry name" value="DUF3127"/>
    <property type="match status" value="1"/>
</dbReference>
<name>A0A2S7IQ78_9BACT</name>
<feature type="region of interest" description="Disordered" evidence="1">
    <location>
        <begin position="97"/>
        <end position="123"/>
    </location>
</feature>
<organism evidence="2 3">
    <name type="scientific">Siphonobacter curvatus</name>
    <dbReference type="NCBI Taxonomy" id="2094562"/>
    <lineage>
        <taxon>Bacteria</taxon>
        <taxon>Pseudomonadati</taxon>
        <taxon>Bacteroidota</taxon>
        <taxon>Cytophagia</taxon>
        <taxon>Cytophagales</taxon>
        <taxon>Cytophagaceae</taxon>
        <taxon>Siphonobacter</taxon>
    </lineage>
</organism>
<sequence length="123" mass="13873">MALEIEGVLQQVLPEVTGTSKSGNSWVKQDFVIETDEQYPKKVNFSLWGDKVAEFKQYTPGDKIKVSFNLESREYNGRWYTEARAWRVDAVDTNAFIGGSEPTHMPSSPTLPPADNDTDDLPF</sequence>
<evidence type="ECO:0000256" key="1">
    <source>
        <dbReference type="SAM" id="MobiDB-lite"/>
    </source>
</evidence>
<protein>
    <submittedName>
        <fullName evidence="2">DUF3127 domain-containing protein</fullName>
    </submittedName>
</protein>
<dbReference type="AlphaFoldDB" id="A0A2S7IQ78"/>
<dbReference type="Proteomes" id="UP000239590">
    <property type="component" value="Unassembled WGS sequence"/>
</dbReference>
<gene>
    <name evidence="2" type="ORF">C5O19_09410</name>
</gene>
<proteinExistence type="predicted"/>
<dbReference type="OrthoDB" id="598142at2"/>